<dbReference type="RefSeq" id="WP_208634517.1">
    <property type="nucleotide sequence ID" value="NZ_CP059320.1"/>
</dbReference>
<keyword evidence="11" id="KW-0614">Plasmid</keyword>
<evidence type="ECO:0000313" key="11">
    <source>
        <dbReference type="EMBL" id="QTH24801.1"/>
    </source>
</evidence>
<dbReference type="InterPro" id="IPR046373">
    <property type="entry name" value="Acyl-CoA_Oxase/DH_mid-dom_sf"/>
</dbReference>
<evidence type="ECO:0000259" key="7">
    <source>
        <dbReference type="Pfam" id="PF00441"/>
    </source>
</evidence>
<sequence>MDFFPPVAEQIFALEHAAGLARIAEHADFAEATRETVEAVLQGIGVLAAGEYAPTNRVGDTAGPRWIDGRVEMPAAFHTAYRAFVEGGWGGIAVPTEHGGMGLPFSLAVAAMESLGTANMGFGLIHLLSFGAIHAIEVYGSDHQKAVWLPHLVNGRWNGTMNLTEPLAGSDVGALRTRAEQAADEGLWRIRGQKIFITFGECDLVENVVHLVLARTNDAPKGTKGISLFLVPKLRLDDQGRPAIPNGVHCVSIEHKLGIHGSPTCVMAYGEDGEECLGELVGEIGGGMRAMFVMMNRARLLVGNQGVQIAERATQQALAYAHQRIQSARASDPVSGAVAIIEHPDVRRMLLRMKSLTQAARALTYACAGAIDMGAAGDDKAAARAEVLTPLAKSWASDIGCEVASLGIQVHGGMGYIEETGAAQHYRDARIAPIYEGTNGIQAADLVGRKLAIADGAAIGDLIEDILAECGDEPRLDALARACLEVLAWLKDRPVDDRLAGSHDFLTMLAVATAGWLMLRQARAAEAGLAGDADNAWLQAKAATTRFFLDRIVPEALGRKAGAIAGSEGLYSVSTKALIGVQ</sequence>
<dbReference type="InterPro" id="IPR036250">
    <property type="entry name" value="AcylCo_DH-like_C"/>
</dbReference>
<dbReference type="InterPro" id="IPR009100">
    <property type="entry name" value="AcylCoA_DH/oxidase_NM_dom_sf"/>
</dbReference>
<keyword evidence="5 6" id="KW-0560">Oxidoreductase</keyword>
<evidence type="ECO:0000256" key="2">
    <source>
        <dbReference type="ARBA" id="ARBA00009347"/>
    </source>
</evidence>
<keyword evidence="3 6" id="KW-0285">Flavoprotein</keyword>
<name>A0A975D8B2_9SPHN</name>
<evidence type="ECO:0000259" key="10">
    <source>
        <dbReference type="Pfam" id="PF12806"/>
    </source>
</evidence>
<dbReference type="Pfam" id="PF00441">
    <property type="entry name" value="Acyl-CoA_dh_1"/>
    <property type="match status" value="1"/>
</dbReference>
<evidence type="ECO:0000256" key="5">
    <source>
        <dbReference type="ARBA" id="ARBA00023002"/>
    </source>
</evidence>
<evidence type="ECO:0000259" key="8">
    <source>
        <dbReference type="Pfam" id="PF02770"/>
    </source>
</evidence>
<feature type="domain" description="Acetyl-CoA dehydrogenase-like C-terminal" evidence="10">
    <location>
        <begin position="476"/>
        <end position="570"/>
    </location>
</feature>
<evidence type="ECO:0000256" key="3">
    <source>
        <dbReference type="ARBA" id="ARBA00022630"/>
    </source>
</evidence>
<geneLocation type="plasmid" evidence="11 12">
    <name>pIBU218</name>
</geneLocation>
<evidence type="ECO:0000256" key="4">
    <source>
        <dbReference type="ARBA" id="ARBA00022827"/>
    </source>
</evidence>
<feature type="domain" description="Acyl-CoA oxidase/dehydrogenase middle" evidence="8">
    <location>
        <begin position="161"/>
        <end position="267"/>
    </location>
</feature>
<dbReference type="InterPro" id="IPR025878">
    <property type="entry name" value="Acyl-CoA_dh-like_C_dom"/>
</dbReference>
<dbReference type="GO" id="GO:0050660">
    <property type="term" value="F:flavin adenine dinucleotide binding"/>
    <property type="evidence" value="ECO:0007669"/>
    <property type="project" value="InterPro"/>
</dbReference>
<dbReference type="InterPro" id="IPR037069">
    <property type="entry name" value="AcylCoA_DH/ox_N_sf"/>
</dbReference>
<feature type="domain" description="Acyl-CoA dehydrogenase/oxidase C-terminal" evidence="7">
    <location>
        <begin position="285"/>
        <end position="446"/>
    </location>
</feature>
<reference evidence="11" key="1">
    <citation type="submission" date="2020-07" db="EMBL/GenBank/DDBJ databases">
        <authorList>
            <person name="Camacho E."/>
        </authorList>
    </citation>
    <scope>NUCLEOTIDE SEQUENCE</scope>
    <source>
        <strain evidence="11">MPO218</strain>
        <plasmid evidence="11">pIBU218</plasmid>
    </source>
</reference>
<evidence type="ECO:0000313" key="12">
    <source>
        <dbReference type="Proteomes" id="UP000664914"/>
    </source>
</evidence>
<proteinExistence type="inferred from homology"/>
<dbReference type="Gene3D" id="2.40.110.10">
    <property type="entry name" value="Butyryl-CoA Dehydrogenase, subunit A, domain 2"/>
    <property type="match status" value="1"/>
</dbReference>
<organism evidence="11 12">
    <name type="scientific">Rhizorhabdus wittichii</name>
    <dbReference type="NCBI Taxonomy" id="160791"/>
    <lineage>
        <taxon>Bacteria</taxon>
        <taxon>Pseudomonadati</taxon>
        <taxon>Pseudomonadota</taxon>
        <taxon>Alphaproteobacteria</taxon>
        <taxon>Sphingomonadales</taxon>
        <taxon>Sphingomonadaceae</taxon>
        <taxon>Rhizorhabdus</taxon>
    </lineage>
</organism>
<dbReference type="Pfam" id="PF02771">
    <property type="entry name" value="Acyl-CoA_dh_N"/>
    <property type="match status" value="1"/>
</dbReference>
<dbReference type="Gene3D" id="1.10.540.10">
    <property type="entry name" value="Acyl-CoA dehydrogenase/oxidase, N-terminal domain"/>
    <property type="match status" value="1"/>
</dbReference>
<dbReference type="InterPro" id="IPR052166">
    <property type="entry name" value="Diverse_Acyl-CoA_DH"/>
</dbReference>
<evidence type="ECO:0000256" key="1">
    <source>
        <dbReference type="ARBA" id="ARBA00001974"/>
    </source>
</evidence>
<reference evidence="11" key="2">
    <citation type="submission" date="2021-04" db="EMBL/GenBank/DDBJ databases">
        <title>Isolation and genomic analysis of the ibuprofen-degrading bacterium Sphingomonas strain MPO218.</title>
        <authorList>
            <person name="Aulestia M."/>
            <person name="Flores A."/>
            <person name="Mangas E.L."/>
            <person name="Perez-Pulido A.J."/>
            <person name="Santero E."/>
            <person name="Camacho E.M."/>
        </authorList>
    </citation>
    <scope>NUCLEOTIDE SEQUENCE</scope>
    <source>
        <strain evidence="11">MPO218</strain>
        <plasmid evidence="11">pIBU218</plasmid>
    </source>
</reference>
<dbReference type="EMBL" id="CP059320">
    <property type="protein sequence ID" value="QTH24801.1"/>
    <property type="molecule type" value="Genomic_DNA"/>
</dbReference>
<dbReference type="AlphaFoldDB" id="A0A975D8B2"/>
<dbReference type="Pfam" id="PF12806">
    <property type="entry name" value="Acyl-CoA_dh_C"/>
    <property type="match status" value="1"/>
</dbReference>
<dbReference type="PANTHER" id="PTHR42803:SF1">
    <property type="entry name" value="BROAD-SPECIFICITY LINEAR ACYL-COA DEHYDROGENASE FADE5"/>
    <property type="match status" value="1"/>
</dbReference>
<dbReference type="InterPro" id="IPR009075">
    <property type="entry name" value="AcylCo_DH/oxidase_C"/>
</dbReference>
<evidence type="ECO:0000259" key="9">
    <source>
        <dbReference type="Pfam" id="PF02771"/>
    </source>
</evidence>
<protein>
    <submittedName>
        <fullName evidence="11">Acyl-CoA dehydrogenase</fullName>
    </submittedName>
</protein>
<keyword evidence="4 6" id="KW-0274">FAD</keyword>
<evidence type="ECO:0000256" key="6">
    <source>
        <dbReference type="RuleBase" id="RU362125"/>
    </source>
</evidence>
<dbReference type="PANTHER" id="PTHR42803">
    <property type="entry name" value="ACYL-COA DEHYDROGENASE"/>
    <property type="match status" value="1"/>
</dbReference>
<dbReference type="InterPro" id="IPR006091">
    <property type="entry name" value="Acyl-CoA_Oxase/DH_mid-dom"/>
</dbReference>
<gene>
    <name evidence="11" type="ORF">HRJ34_27370</name>
</gene>
<dbReference type="GO" id="GO:0016627">
    <property type="term" value="F:oxidoreductase activity, acting on the CH-CH group of donors"/>
    <property type="evidence" value="ECO:0007669"/>
    <property type="project" value="InterPro"/>
</dbReference>
<dbReference type="Pfam" id="PF02770">
    <property type="entry name" value="Acyl-CoA_dh_M"/>
    <property type="match status" value="1"/>
</dbReference>
<dbReference type="InterPro" id="IPR013786">
    <property type="entry name" value="AcylCoA_DH/ox_N"/>
</dbReference>
<dbReference type="Proteomes" id="UP000664914">
    <property type="component" value="Plasmid pIBU218"/>
</dbReference>
<comment type="cofactor">
    <cofactor evidence="1 6">
        <name>FAD</name>
        <dbReference type="ChEBI" id="CHEBI:57692"/>
    </cofactor>
</comment>
<dbReference type="SUPFAM" id="SSF56645">
    <property type="entry name" value="Acyl-CoA dehydrogenase NM domain-like"/>
    <property type="match status" value="1"/>
</dbReference>
<dbReference type="Gene3D" id="1.20.140.10">
    <property type="entry name" value="Butyryl-CoA Dehydrogenase, subunit A, domain 3"/>
    <property type="match status" value="1"/>
</dbReference>
<accession>A0A975D8B2</accession>
<dbReference type="SUPFAM" id="SSF47203">
    <property type="entry name" value="Acyl-CoA dehydrogenase C-terminal domain-like"/>
    <property type="match status" value="1"/>
</dbReference>
<feature type="domain" description="Acyl-CoA dehydrogenase/oxidase N-terminal" evidence="9">
    <location>
        <begin position="78"/>
        <end position="155"/>
    </location>
</feature>
<comment type="similarity">
    <text evidence="2 6">Belongs to the acyl-CoA dehydrogenase family.</text>
</comment>